<organism evidence="2 3">
    <name type="scientific">Reticulomyxa filosa</name>
    <dbReference type="NCBI Taxonomy" id="46433"/>
    <lineage>
        <taxon>Eukaryota</taxon>
        <taxon>Sar</taxon>
        <taxon>Rhizaria</taxon>
        <taxon>Retaria</taxon>
        <taxon>Foraminifera</taxon>
        <taxon>Monothalamids</taxon>
        <taxon>Reticulomyxidae</taxon>
        <taxon>Reticulomyxa</taxon>
    </lineage>
</organism>
<protein>
    <submittedName>
        <fullName evidence="2">Plasmid partition protein A</fullName>
    </submittedName>
</protein>
<dbReference type="Pfam" id="PF13614">
    <property type="entry name" value="AAA_31"/>
    <property type="match status" value="1"/>
</dbReference>
<evidence type="ECO:0000313" key="3">
    <source>
        <dbReference type="Proteomes" id="UP000023152"/>
    </source>
</evidence>
<proteinExistence type="predicted"/>
<dbReference type="Gene3D" id="3.40.50.300">
    <property type="entry name" value="P-loop containing nucleotide triphosphate hydrolases"/>
    <property type="match status" value="1"/>
</dbReference>
<dbReference type="PANTHER" id="PTHR13696">
    <property type="entry name" value="P-LOOP CONTAINING NUCLEOSIDE TRIPHOSPHATE HYDROLASE"/>
    <property type="match status" value="1"/>
</dbReference>
<gene>
    <name evidence="2" type="ORF">RFI_29595</name>
</gene>
<dbReference type="OrthoDB" id="2435174at2759"/>
<dbReference type="EMBL" id="ASPP01025728">
    <property type="protein sequence ID" value="ETO07795.1"/>
    <property type="molecule type" value="Genomic_DNA"/>
</dbReference>
<accession>X6M438</accession>
<name>X6M438_RETFI</name>
<feature type="domain" description="AAA" evidence="1">
    <location>
        <begin position="19"/>
        <end position="143"/>
    </location>
</feature>
<dbReference type="InterPro" id="IPR050678">
    <property type="entry name" value="DNA_Partitioning_ATPase"/>
</dbReference>
<sequence length="243" mass="27351">ATLTTWFGFIPDIDLLEDDTLATTLLENEKDINRVIKKTYFAGIDIIPANLELQNVELNLPFLSDEKIIEIGSPLKRLKSALDEVKSNYDVIIIDCPPNTGALTMNAVSAANSVLITLPPSMPDFASFVRLTKTLKKVFSVANPHELDFFRILLTKHKGNNAANKLDQLMRKLYGEFILVNHMIDSAEIDNTSNALLSLYEKQYATNSTTYRRAIEACNKVNLEIFEAFKEIWGIKSTVNNHE</sequence>
<keyword evidence="3" id="KW-1185">Reference proteome</keyword>
<comment type="caution">
    <text evidence="2">The sequence shown here is derived from an EMBL/GenBank/DDBJ whole genome shotgun (WGS) entry which is preliminary data.</text>
</comment>
<dbReference type="InterPro" id="IPR027417">
    <property type="entry name" value="P-loop_NTPase"/>
</dbReference>
<feature type="non-terminal residue" evidence="2">
    <location>
        <position position="1"/>
    </location>
</feature>
<dbReference type="CDD" id="cd02042">
    <property type="entry name" value="ParAB_family"/>
    <property type="match status" value="1"/>
</dbReference>
<evidence type="ECO:0000259" key="1">
    <source>
        <dbReference type="Pfam" id="PF13614"/>
    </source>
</evidence>
<dbReference type="PANTHER" id="PTHR13696:SF52">
    <property type="entry name" value="PARA FAMILY PROTEIN CT_582"/>
    <property type="match status" value="1"/>
</dbReference>
<dbReference type="AlphaFoldDB" id="X6M438"/>
<dbReference type="Proteomes" id="UP000023152">
    <property type="component" value="Unassembled WGS sequence"/>
</dbReference>
<reference evidence="2 3" key="1">
    <citation type="journal article" date="2013" name="Curr. Biol.">
        <title>The Genome of the Foraminiferan Reticulomyxa filosa.</title>
        <authorList>
            <person name="Glockner G."/>
            <person name="Hulsmann N."/>
            <person name="Schleicher M."/>
            <person name="Noegel A.A."/>
            <person name="Eichinger L."/>
            <person name="Gallinger C."/>
            <person name="Pawlowski J."/>
            <person name="Sierra R."/>
            <person name="Euteneuer U."/>
            <person name="Pillet L."/>
            <person name="Moustafa A."/>
            <person name="Platzer M."/>
            <person name="Groth M."/>
            <person name="Szafranski K."/>
            <person name="Schliwa M."/>
        </authorList>
    </citation>
    <scope>NUCLEOTIDE SEQUENCE [LARGE SCALE GENOMIC DNA]</scope>
</reference>
<dbReference type="SUPFAM" id="SSF52540">
    <property type="entry name" value="P-loop containing nucleoside triphosphate hydrolases"/>
    <property type="match status" value="1"/>
</dbReference>
<evidence type="ECO:0000313" key="2">
    <source>
        <dbReference type="EMBL" id="ETO07795.1"/>
    </source>
</evidence>
<dbReference type="InterPro" id="IPR025669">
    <property type="entry name" value="AAA_dom"/>
</dbReference>